<accession>A0ABV9DUB6</accession>
<evidence type="ECO:0000313" key="2">
    <source>
        <dbReference type="Proteomes" id="UP001595923"/>
    </source>
</evidence>
<gene>
    <name evidence="1" type="ORF">ACFO4E_09060</name>
</gene>
<dbReference type="RefSeq" id="WP_378572809.1">
    <property type="nucleotide sequence ID" value="NZ_JBHSFQ010000006.1"/>
</dbReference>
<comment type="caution">
    <text evidence="1">The sequence shown here is derived from an EMBL/GenBank/DDBJ whole genome shotgun (WGS) entry which is preliminary data.</text>
</comment>
<protein>
    <submittedName>
        <fullName evidence="1">Uncharacterized protein</fullName>
    </submittedName>
</protein>
<sequence>MPGAFDDAVRADIGELSARLARRTPDAAALRPQEWLGVVQTHSARLIAACRDVPEDAWATHSAAVAYALEAAMESGIVTPHEHAVRRLHLTAALLRRVPADPRVDLLDPDRAIGLLLRSLPVGLERARERAPVWRTLDIAEIRLLRRAKNLLHPALDIVATVGRGDLDARLAAWRDVLPRLP</sequence>
<reference evidence="2" key="1">
    <citation type="journal article" date="2019" name="Int. J. Syst. Evol. Microbiol.">
        <title>The Global Catalogue of Microorganisms (GCM) 10K type strain sequencing project: providing services to taxonomists for standard genome sequencing and annotation.</title>
        <authorList>
            <consortium name="The Broad Institute Genomics Platform"/>
            <consortium name="The Broad Institute Genome Sequencing Center for Infectious Disease"/>
            <person name="Wu L."/>
            <person name="Ma J."/>
        </authorList>
    </citation>
    <scope>NUCLEOTIDE SEQUENCE [LARGE SCALE GENOMIC DNA]</scope>
    <source>
        <strain evidence="2">XZYJ18</strain>
    </source>
</reference>
<evidence type="ECO:0000313" key="1">
    <source>
        <dbReference type="EMBL" id="MFC4562002.1"/>
    </source>
</evidence>
<dbReference type="EMBL" id="JBHSFQ010000006">
    <property type="protein sequence ID" value="MFC4562002.1"/>
    <property type="molecule type" value="Genomic_DNA"/>
</dbReference>
<name>A0ABV9DUB6_9ACTN</name>
<organism evidence="1 2">
    <name type="scientific">Nocardiopsis mangrovi</name>
    <dbReference type="NCBI Taxonomy" id="1179818"/>
    <lineage>
        <taxon>Bacteria</taxon>
        <taxon>Bacillati</taxon>
        <taxon>Actinomycetota</taxon>
        <taxon>Actinomycetes</taxon>
        <taxon>Streptosporangiales</taxon>
        <taxon>Nocardiopsidaceae</taxon>
        <taxon>Nocardiopsis</taxon>
    </lineage>
</organism>
<proteinExistence type="predicted"/>
<keyword evidence="2" id="KW-1185">Reference proteome</keyword>
<dbReference type="Proteomes" id="UP001595923">
    <property type="component" value="Unassembled WGS sequence"/>
</dbReference>